<protein>
    <submittedName>
        <fullName evidence="1">Uncharacterized protein</fullName>
    </submittedName>
</protein>
<reference evidence="1" key="1">
    <citation type="submission" date="2020-11" db="EMBL/GenBank/DDBJ databases">
        <authorList>
            <consortium name="DOE Joint Genome Institute"/>
            <person name="Ahrendt S."/>
            <person name="Riley R."/>
            <person name="Andreopoulos W."/>
            <person name="Labutti K."/>
            <person name="Pangilinan J."/>
            <person name="Ruiz-Duenas F.J."/>
            <person name="Barrasa J.M."/>
            <person name="Sanchez-Garcia M."/>
            <person name="Camarero S."/>
            <person name="Miyauchi S."/>
            <person name="Serrano A."/>
            <person name="Linde D."/>
            <person name="Babiker R."/>
            <person name="Drula E."/>
            <person name="Ayuso-Fernandez I."/>
            <person name="Pacheco R."/>
            <person name="Padilla G."/>
            <person name="Ferreira P."/>
            <person name="Barriuso J."/>
            <person name="Kellner H."/>
            <person name="Castanera R."/>
            <person name="Alfaro M."/>
            <person name="Ramirez L."/>
            <person name="Pisabarro A.G."/>
            <person name="Kuo A."/>
            <person name="Tritt A."/>
            <person name="Lipzen A."/>
            <person name="He G."/>
            <person name="Yan M."/>
            <person name="Ng V."/>
            <person name="Cullen D."/>
            <person name="Martin F."/>
            <person name="Rosso M.-N."/>
            <person name="Henrissat B."/>
            <person name="Hibbett D."/>
            <person name="Martinez A.T."/>
            <person name="Grigoriev I.V."/>
        </authorList>
    </citation>
    <scope>NUCLEOTIDE SEQUENCE</scope>
    <source>
        <strain evidence="1">CIRM-BRFM 674</strain>
    </source>
</reference>
<keyword evidence="2" id="KW-1185">Reference proteome</keyword>
<comment type="caution">
    <text evidence="1">The sequence shown here is derived from an EMBL/GenBank/DDBJ whole genome shotgun (WGS) entry which is preliminary data.</text>
</comment>
<accession>A0A9P6D4T0</accession>
<evidence type="ECO:0000313" key="1">
    <source>
        <dbReference type="EMBL" id="KAF9483385.1"/>
    </source>
</evidence>
<name>A0A9P6D4T0_9AGAR</name>
<proteinExistence type="predicted"/>
<sequence>MSTMKEPVLCQVCHKSFSDVMMVLPCKLKRGTESGTCPIDQKDSIDYIFGRNDVRIIALKRPSDYANSPKERLIKHNRLQEGYGDLAQLLSAMPTLDGEASMQPAADSNGEETTSDNENTWAIAKFAVAILDFHILYYYAVALESARFFGVTQSRAFVYDFGPGVSLERETYPPLPLVRGVDGLKQRKGANRATYHVLNDSSGLCDESLV</sequence>
<dbReference type="EMBL" id="MU155154">
    <property type="protein sequence ID" value="KAF9483385.1"/>
    <property type="molecule type" value="Genomic_DNA"/>
</dbReference>
<dbReference type="AlphaFoldDB" id="A0A9P6D4T0"/>
<dbReference type="Proteomes" id="UP000807469">
    <property type="component" value="Unassembled WGS sequence"/>
</dbReference>
<dbReference type="OrthoDB" id="1259151at2759"/>
<gene>
    <name evidence="1" type="ORF">BDN70DRAFT_918441</name>
</gene>
<evidence type="ECO:0000313" key="2">
    <source>
        <dbReference type="Proteomes" id="UP000807469"/>
    </source>
</evidence>
<organism evidence="1 2">
    <name type="scientific">Pholiota conissans</name>
    <dbReference type="NCBI Taxonomy" id="109636"/>
    <lineage>
        <taxon>Eukaryota</taxon>
        <taxon>Fungi</taxon>
        <taxon>Dikarya</taxon>
        <taxon>Basidiomycota</taxon>
        <taxon>Agaricomycotina</taxon>
        <taxon>Agaricomycetes</taxon>
        <taxon>Agaricomycetidae</taxon>
        <taxon>Agaricales</taxon>
        <taxon>Agaricineae</taxon>
        <taxon>Strophariaceae</taxon>
        <taxon>Pholiota</taxon>
    </lineage>
</organism>